<evidence type="ECO:0000313" key="2">
    <source>
        <dbReference type="EMBL" id="MEB3103111.1"/>
    </source>
</evidence>
<dbReference type="SUPFAM" id="SSF110849">
    <property type="entry name" value="ParB/Sulfiredoxin"/>
    <property type="match status" value="1"/>
</dbReference>
<evidence type="ECO:0000259" key="1">
    <source>
        <dbReference type="SMART" id="SM00470"/>
    </source>
</evidence>
<sequence>MFDQVIEQLKRMPEAERISAINELQRLLKDVHPIQHPVGAVQWIPAELVEANEYNPNSVAPPEMRLLYHSIKEDGYTQPIVAYWDEERQKYIIVDGFHRHRIGKEYRDIREQIKNRLPLVVINKPIENRMASTIRHNRARGKHSVLGMTNIVVELVRKGWDDVTIAKHLGMDADEVLRLKQTSGIAELFRGRQYSKSWELGGVEYADI</sequence>
<dbReference type="RefSeq" id="WP_371755238.1">
    <property type="nucleotide sequence ID" value="NZ_JAYJLD010000027.1"/>
</dbReference>
<dbReference type="SMART" id="SM00470">
    <property type="entry name" value="ParB"/>
    <property type="match status" value="1"/>
</dbReference>
<dbReference type="PANTHER" id="PTHR30083:SF1">
    <property type="entry name" value="TRANSCRIPTIONAL REGULATOR"/>
    <property type="match status" value="1"/>
</dbReference>
<evidence type="ECO:0000313" key="3">
    <source>
        <dbReference type="Proteomes" id="UP001310386"/>
    </source>
</evidence>
<protein>
    <submittedName>
        <fullName evidence="2">ParB/RepB/Spo0J family partition protein</fullName>
    </submittedName>
</protein>
<dbReference type="Proteomes" id="UP001310386">
    <property type="component" value="Unassembled WGS sequence"/>
</dbReference>
<proteinExistence type="predicted"/>
<keyword evidence="3" id="KW-1185">Reference proteome</keyword>
<dbReference type="PANTHER" id="PTHR30083">
    <property type="entry name" value="TRANSCRIPTIONAL REGULATOR-RELATED"/>
    <property type="match status" value="1"/>
</dbReference>
<name>A0ABU5ZN53_9BACL</name>
<dbReference type="Gene3D" id="3.90.1530.10">
    <property type="entry name" value="Conserved hypothetical protein from pyrococcus furiosus pfu- 392566-001, ParB domain"/>
    <property type="match status" value="1"/>
</dbReference>
<accession>A0ABU5ZN53</accession>
<feature type="domain" description="ParB-like N-terminal" evidence="1">
    <location>
        <begin position="42"/>
        <end position="138"/>
    </location>
</feature>
<dbReference type="EMBL" id="JAYJLD010000027">
    <property type="protein sequence ID" value="MEB3103111.1"/>
    <property type="molecule type" value="Genomic_DNA"/>
</dbReference>
<organism evidence="2 3">
    <name type="scientific">Ferviditalea candida</name>
    <dbReference type="NCBI Taxonomy" id="3108399"/>
    <lineage>
        <taxon>Bacteria</taxon>
        <taxon>Bacillati</taxon>
        <taxon>Bacillota</taxon>
        <taxon>Bacilli</taxon>
        <taxon>Bacillales</taxon>
        <taxon>Paenibacillaceae</taxon>
        <taxon>Ferviditalea</taxon>
    </lineage>
</organism>
<dbReference type="CDD" id="cd16397">
    <property type="entry name" value="IbrB_like"/>
    <property type="match status" value="1"/>
</dbReference>
<dbReference type="InterPro" id="IPR003115">
    <property type="entry name" value="ParB_N"/>
</dbReference>
<reference evidence="2" key="1">
    <citation type="submission" date="2023-12" db="EMBL/GenBank/DDBJ databases">
        <title>Fervidustalea candida gen. nov., sp. nov., a novel member of the family Paenibacillaceae isolated from a geothermal area.</title>
        <authorList>
            <person name="Li W.-J."/>
            <person name="Jiao J.-Y."/>
            <person name="Chen Y."/>
        </authorList>
    </citation>
    <scope>NUCLEOTIDE SEQUENCE</scope>
    <source>
        <strain evidence="2">SYSU GA230002</strain>
    </source>
</reference>
<comment type="caution">
    <text evidence="2">The sequence shown here is derived from an EMBL/GenBank/DDBJ whole genome shotgun (WGS) entry which is preliminary data.</text>
</comment>
<dbReference type="InterPro" id="IPR036086">
    <property type="entry name" value="ParB/Sulfiredoxin_sf"/>
</dbReference>
<dbReference type="Pfam" id="PF02195">
    <property type="entry name" value="ParB_N"/>
    <property type="match status" value="1"/>
</dbReference>
<gene>
    <name evidence="2" type="ORF">VF724_15750</name>
</gene>